<dbReference type="InterPro" id="IPR013824">
    <property type="entry name" value="Topo_IA_cen_sub1"/>
</dbReference>
<feature type="site" description="Interaction with DNA" evidence="8">
    <location>
        <position position="32"/>
    </location>
</feature>
<comment type="caution">
    <text evidence="12">The sequence shown here is derived from an EMBL/GenBank/DDBJ whole genome shotgun (WGS) entry which is preliminary data.</text>
</comment>
<dbReference type="PANTHER" id="PTHR42785">
    <property type="entry name" value="DNA TOPOISOMERASE, TYPE IA, CORE"/>
    <property type="match status" value="1"/>
</dbReference>
<dbReference type="PROSITE" id="PS00396">
    <property type="entry name" value="TOPO_IA_1"/>
    <property type="match status" value="1"/>
</dbReference>
<keyword evidence="4" id="KW-0460">Magnesium</keyword>
<feature type="compositionally biased region" description="Basic residues" evidence="9">
    <location>
        <begin position="744"/>
        <end position="762"/>
    </location>
</feature>
<comment type="subunit">
    <text evidence="8">Monomer.</text>
</comment>
<dbReference type="SUPFAM" id="SSF56712">
    <property type="entry name" value="Prokaryotic type I DNA topoisomerase"/>
    <property type="match status" value="1"/>
</dbReference>
<feature type="site" description="Interaction with DNA" evidence="8">
    <location>
        <position position="476"/>
    </location>
</feature>
<feature type="site" description="Interaction with DNA" evidence="8">
    <location>
        <position position="142"/>
    </location>
</feature>
<dbReference type="CDD" id="cd00186">
    <property type="entry name" value="TOP1Ac"/>
    <property type="match status" value="1"/>
</dbReference>
<comment type="catalytic activity">
    <reaction evidence="1 8">
        <text>ATP-independent breakage of single-stranded DNA, followed by passage and rejoining.</text>
        <dbReference type="EC" id="5.6.2.1"/>
    </reaction>
</comment>
<evidence type="ECO:0000256" key="6">
    <source>
        <dbReference type="ARBA" id="ARBA00023125"/>
    </source>
</evidence>
<feature type="site" description="Interaction with DNA" evidence="8">
    <location>
        <position position="139"/>
    </location>
</feature>
<dbReference type="CDD" id="cd03363">
    <property type="entry name" value="TOPRIM_TopoIA_TopoI"/>
    <property type="match status" value="1"/>
</dbReference>
<dbReference type="InterPro" id="IPR013825">
    <property type="entry name" value="Topo_IA_cen_sub2"/>
</dbReference>
<accession>A0A0G0MX80</accession>
<dbReference type="GO" id="GO:0006265">
    <property type="term" value="P:DNA topological change"/>
    <property type="evidence" value="ECO:0007669"/>
    <property type="project" value="UniProtKB-UniRule"/>
</dbReference>
<evidence type="ECO:0000256" key="1">
    <source>
        <dbReference type="ARBA" id="ARBA00000213"/>
    </source>
</evidence>
<feature type="site" description="Interaction with DNA" evidence="8">
    <location>
        <position position="293"/>
    </location>
</feature>
<feature type="region of interest" description="Disordered" evidence="9">
    <location>
        <begin position="743"/>
        <end position="762"/>
    </location>
</feature>
<evidence type="ECO:0000256" key="2">
    <source>
        <dbReference type="ARBA" id="ARBA00009446"/>
    </source>
</evidence>
<dbReference type="EC" id="5.6.2.1" evidence="8"/>
<keyword evidence="7 8" id="KW-0413">Isomerase</keyword>
<dbReference type="HAMAP" id="MF_00952">
    <property type="entry name" value="Topoisom_1_prok"/>
    <property type="match status" value="1"/>
</dbReference>
<dbReference type="Pfam" id="PF01131">
    <property type="entry name" value="Topoisom_bac"/>
    <property type="match status" value="1"/>
</dbReference>
<dbReference type="Gene3D" id="1.10.290.10">
    <property type="entry name" value="Topoisomerase I, domain 4"/>
    <property type="match status" value="1"/>
</dbReference>
<sequence>MSNLLIVESPTKAKTISKYLGKDYKVLSSFGHIRDLPKSKLGVDVEHGFEPTYLIPTKSKKAVAELKKAAKEAEMVYLATDEDREGEAIAWHVAQALNLDSKKYKRVTFHEITREAIEEAVKHPRDIDEHLVDAQQARRILDRLVGYELSPFLWQKIRYGLSAGRVQSVAMRLIVERERERRAFIIEEYWTIDGEFQKDSIAFPAKLISLDGNKIEKMDLKIKEQAEGIVKQLAGAQARVISVEKKLTKKAPPTPYTTSTLQIDANTKLGFSAKQTMRLAQELYETGRITYMRTDSLNLAEKFLEETQQYIRSAFGEKYVEGSKRYKTKKKGAQEAHEAIRPTDVTLAPSNIKTELESRVWKLYNLIWNRTVASQLPSAQVNRTSVDIMVSTSVFRASGSSVAFDGFMKVYQSTKEKLLPDLVEAELVETKAITCEQHFTEPPARYSDASLVKALEEFGIGRPSTYAPTISTIIDRGYVERDDHKKLAPTDIALIVNDVLVEHFRQIVDYEFTAIMENTLDEVAEGKVDWVPTLEAFYGPFHKNLQEKSKLLNREDIMPDRILGIDPETKLPISVKTGRFGGFVQVGEYTKEDKEEGKPKPKSASLLKGMNIESLTLAQALECLSLPREVGVTEEGEKIMAALGRFGPYLKAGDVSASLKEPYDPINVDEATARMILKESAELKKKMVTPIAEFGKDPASDGEILLKHGRFGPYLTDGITNASLGRKLAPELMTRELAIEMLTKKRGQKPRYKKPEPKKKQK</sequence>
<dbReference type="InterPro" id="IPR003602">
    <property type="entry name" value="Topo_IA_DNA-bd_dom"/>
</dbReference>
<evidence type="ECO:0000259" key="10">
    <source>
        <dbReference type="PROSITE" id="PS50880"/>
    </source>
</evidence>
<reference evidence="12 13" key="1">
    <citation type="journal article" date="2015" name="Nature">
        <title>rRNA introns, odd ribosomes, and small enigmatic genomes across a large radiation of phyla.</title>
        <authorList>
            <person name="Brown C.T."/>
            <person name="Hug L.A."/>
            <person name="Thomas B.C."/>
            <person name="Sharon I."/>
            <person name="Castelle C.J."/>
            <person name="Singh A."/>
            <person name="Wilkins M.J."/>
            <person name="Williams K.H."/>
            <person name="Banfield J.F."/>
        </authorList>
    </citation>
    <scope>NUCLEOTIDE SEQUENCE [LARGE SCALE GENOMIC DNA]</scope>
</reference>
<dbReference type="EMBL" id="LBWG01000001">
    <property type="protein sequence ID" value="KKR05071.1"/>
    <property type="molecule type" value="Genomic_DNA"/>
</dbReference>
<dbReference type="SMART" id="SM00437">
    <property type="entry name" value="TOP1Ac"/>
    <property type="match status" value="1"/>
</dbReference>
<feature type="region of interest" description="Interaction with DNA" evidence="8">
    <location>
        <begin position="162"/>
        <end position="167"/>
    </location>
</feature>
<keyword evidence="6 8" id="KW-0238">DNA-binding</keyword>
<evidence type="ECO:0000313" key="12">
    <source>
        <dbReference type="EMBL" id="KKR05071.1"/>
    </source>
</evidence>
<gene>
    <name evidence="8" type="primary">topA</name>
    <name evidence="12" type="ORF">UT30_C0001G0030</name>
</gene>
<dbReference type="GO" id="GO:0003917">
    <property type="term" value="F:DNA topoisomerase type I (single strand cut, ATP-independent) activity"/>
    <property type="evidence" value="ECO:0007669"/>
    <property type="project" value="UniProtKB-UniRule"/>
</dbReference>
<dbReference type="InterPro" id="IPR013826">
    <property type="entry name" value="Topo_IA_cen_sub3"/>
</dbReference>
<dbReference type="SMART" id="SM00493">
    <property type="entry name" value="TOPRIM"/>
    <property type="match status" value="1"/>
</dbReference>
<feature type="site" description="Interaction with DNA" evidence="8">
    <location>
        <position position="138"/>
    </location>
</feature>
<proteinExistence type="inferred from homology"/>
<keyword evidence="5 8" id="KW-0799">Topoisomerase</keyword>
<feature type="site" description="Interaction with DNA" evidence="8">
    <location>
        <position position="154"/>
    </location>
</feature>
<dbReference type="PROSITE" id="PS52039">
    <property type="entry name" value="TOPO_IA_2"/>
    <property type="match status" value="1"/>
</dbReference>
<dbReference type="Pfam" id="PF01751">
    <property type="entry name" value="Toprim"/>
    <property type="match status" value="1"/>
</dbReference>
<evidence type="ECO:0000313" key="13">
    <source>
        <dbReference type="Proteomes" id="UP000033935"/>
    </source>
</evidence>
<dbReference type="Gene3D" id="1.10.460.10">
    <property type="entry name" value="Topoisomerase I, domain 2"/>
    <property type="match status" value="1"/>
</dbReference>
<dbReference type="GO" id="GO:0046872">
    <property type="term" value="F:metal ion binding"/>
    <property type="evidence" value="ECO:0007669"/>
    <property type="project" value="UniProtKB-KW"/>
</dbReference>
<evidence type="ECO:0000256" key="3">
    <source>
        <dbReference type="ARBA" id="ARBA00022723"/>
    </source>
</evidence>
<evidence type="ECO:0000256" key="8">
    <source>
        <dbReference type="HAMAP-Rule" id="MF_00952"/>
    </source>
</evidence>
<feature type="active site" description="O-(5'-phospho-DNA)-tyrosine intermediate" evidence="8">
    <location>
        <position position="291"/>
    </location>
</feature>
<dbReference type="PATRIC" id="fig|1618995.3.peg.32"/>
<dbReference type="Pfam" id="PF13368">
    <property type="entry name" value="Toprim_C_rpt"/>
    <property type="match status" value="3"/>
</dbReference>
<dbReference type="InterPro" id="IPR023406">
    <property type="entry name" value="Topo_IA_AS"/>
</dbReference>
<comment type="similarity">
    <text evidence="2 8">Belongs to the type IA topoisomerase family.</text>
</comment>
<evidence type="ECO:0000256" key="4">
    <source>
        <dbReference type="ARBA" id="ARBA00022842"/>
    </source>
</evidence>
<feature type="site" description="Interaction with DNA" evidence="8">
    <location>
        <position position="147"/>
    </location>
</feature>
<evidence type="ECO:0000256" key="7">
    <source>
        <dbReference type="ARBA" id="ARBA00023235"/>
    </source>
</evidence>
<feature type="domain" description="Topo IA-type catalytic" evidence="11">
    <location>
        <begin position="128"/>
        <end position="545"/>
    </location>
</feature>
<evidence type="ECO:0000256" key="5">
    <source>
        <dbReference type="ARBA" id="ARBA00023029"/>
    </source>
</evidence>
<dbReference type="InterPro" id="IPR013497">
    <property type="entry name" value="Topo_IA_cen"/>
</dbReference>
<dbReference type="InterPro" id="IPR005733">
    <property type="entry name" value="TopoI_bac-type"/>
</dbReference>
<dbReference type="PRINTS" id="PR00417">
    <property type="entry name" value="PRTPISMRASEI"/>
</dbReference>
<dbReference type="Gene3D" id="3.40.50.140">
    <property type="match status" value="1"/>
</dbReference>
<dbReference type="AlphaFoldDB" id="A0A0G0MX80"/>
<dbReference type="InterPro" id="IPR000380">
    <property type="entry name" value="Topo_IA"/>
</dbReference>
<comment type="function">
    <text evidence="8">Releases the supercoiling and torsional tension of DNA, which is introduced during the DNA replication and transcription, by transiently cleaving and rejoining one strand of the DNA duplex. Introduces a single-strand break via transesterification at a target site in duplex DNA. The scissile phosphodiester is attacked by the catalytic tyrosine of the enzyme, resulting in the formation of a DNA-(5'-phosphotyrosyl)-enzyme intermediate and the expulsion of a 3'-OH DNA strand. The free DNA strand then undergoes passage around the unbroken strand, thus removing DNA supercoils. Finally, in the religation step, the DNA 3'-OH attacks the covalent intermediate to expel the active-site tyrosine and restore the DNA phosphodiester backbone.</text>
</comment>
<dbReference type="GO" id="GO:0003677">
    <property type="term" value="F:DNA binding"/>
    <property type="evidence" value="ECO:0007669"/>
    <property type="project" value="UniProtKB-KW"/>
</dbReference>
<dbReference type="InterPro" id="IPR025589">
    <property type="entry name" value="Toprim_C_rpt"/>
</dbReference>
<name>A0A0G0MX80_9BACT</name>
<dbReference type="InterPro" id="IPR006171">
    <property type="entry name" value="TOPRIM_dom"/>
</dbReference>
<protein>
    <recommendedName>
        <fullName evidence="8">DNA topoisomerase 1</fullName>
        <ecNumber evidence="8">5.6.2.1</ecNumber>
    </recommendedName>
    <alternativeName>
        <fullName evidence="8">DNA topoisomerase I</fullName>
    </alternativeName>
</protein>
<feature type="domain" description="Toprim" evidence="10">
    <location>
        <begin position="2"/>
        <end position="112"/>
    </location>
</feature>
<dbReference type="InterPro" id="IPR028612">
    <property type="entry name" value="Topoisom_1_IA"/>
</dbReference>
<dbReference type="PANTHER" id="PTHR42785:SF1">
    <property type="entry name" value="DNA TOPOISOMERASE"/>
    <property type="match status" value="1"/>
</dbReference>
<dbReference type="PROSITE" id="PS50880">
    <property type="entry name" value="TOPRIM"/>
    <property type="match status" value="1"/>
</dbReference>
<organism evidence="12 13">
    <name type="scientific">Candidatus Uhrbacteria bacterium GW2011_GWF2_39_13</name>
    <dbReference type="NCBI Taxonomy" id="1618995"/>
    <lineage>
        <taxon>Bacteria</taxon>
        <taxon>Candidatus Uhriibacteriota</taxon>
    </lineage>
</organism>
<dbReference type="InterPro" id="IPR023405">
    <property type="entry name" value="Topo_IA_core_domain"/>
</dbReference>
<dbReference type="NCBIfam" id="TIGR01051">
    <property type="entry name" value="topA_bact"/>
    <property type="match status" value="1"/>
</dbReference>
<dbReference type="Gene3D" id="2.70.20.10">
    <property type="entry name" value="Topoisomerase I, domain 3"/>
    <property type="match status" value="1"/>
</dbReference>
<evidence type="ECO:0000259" key="11">
    <source>
        <dbReference type="PROSITE" id="PS52039"/>
    </source>
</evidence>
<dbReference type="InterPro" id="IPR003601">
    <property type="entry name" value="Topo_IA_2"/>
</dbReference>
<evidence type="ECO:0000256" key="9">
    <source>
        <dbReference type="SAM" id="MobiDB-lite"/>
    </source>
</evidence>
<keyword evidence="3" id="KW-0479">Metal-binding</keyword>
<dbReference type="SMART" id="SM00436">
    <property type="entry name" value="TOP1Bc"/>
    <property type="match status" value="1"/>
</dbReference>
<dbReference type="Proteomes" id="UP000033935">
    <property type="component" value="Unassembled WGS sequence"/>
</dbReference>
<dbReference type="InterPro" id="IPR034149">
    <property type="entry name" value="TOPRIM_TopoI"/>
</dbReference>